<organism evidence="2 3">
    <name type="scientific">Sphagnum jensenii</name>
    <dbReference type="NCBI Taxonomy" id="128206"/>
    <lineage>
        <taxon>Eukaryota</taxon>
        <taxon>Viridiplantae</taxon>
        <taxon>Streptophyta</taxon>
        <taxon>Embryophyta</taxon>
        <taxon>Bryophyta</taxon>
        <taxon>Sphagnophytina</taxon>
        <taxon>Sphagnopsida</taxon>
        <taxon>Sphagnales</taxon>
        <taxon>Sphagnaceae</taxon>
        <taxon>Sphagnum</taxon>
    </lineage>
</organism>
<name>A0ABP0V605_9BRYO</name>
<dbReference type="Proteomes" id="UP001497444">
    <property type="component" value="Unassembled WGS sequence"/>
</dbReference>
<feature type="transmembrane region" description="Helical" evidence="1">
    <location>
        <begin position="100"/>
        <end position="120"/>
    </location>
</feature>
<evidence type="ECO:0000313" key="3">
    <source>
        <dbReference type="Proteomes" id="UP001497444"/>
    </source>
</evidence>
<keyword evidence="1" id="KW-0472">Membrane</keyword>
<evidence type="ECO:0000256" key="1">
    <source>
        <dbReference type="SAM" id="Phobius"/>
    </source>
</evidence>
<feature type="transmembrane region" description="Helical" evidence="1">
    <location>
        <begin position="151"/>
        <end position="171"/>
    </location>
</feature>
<evidence type="ECO:0008006" key="4">
    <source>
        <dbReference type="Google" id="ProtNLM"/>
    </source>
</evidence>
<feature type="transmembrane region" description="Helical" evidence="1">
    <location>
        <begin position="227"/>
        <end position="246"/>
    </location>
</feature>
<feature type="transmembrane region" description="Helical" evidence="1">
    <location>
        <begin position="183"/>
        <end position="212"/>
    </location>
</feature>
<dbReference type="SUPFAM" id="SSF51197">
    <property type="entry name" value="Clavaminate synthase-like"/>
    <property type="match status" value="1"/>
</dbReference>
<sequence>MLRYQQRESIKMESILREFPDVDELDFHFMAVNFALTNEFPVIGYLRDTSAYMISYKHGLSAGVDSLYLNMFKIAGPVHTFARPPLCSLMVGMVYKIFGVHLYVLIWFNILLVAAMAGMLPYMGYRIWNIAGFFSGIIASVLFLSTLDFSYVSMDLEILAAFLFLMIFYVITRIDRKYTMNLMLLLGILISLEFLNKPVILFIPALFLLYYYFSTGKPKLMFYLKQISPGLIGIALVMLPWTLYINHAKSISVKERTDWSIKTLASMEAPLTYSSPQEVGASVANIEHAMRNFVKFIYVCHTQQEGGKACGDHGLVNDWAALKRWDFDFFADNFGEIEASIGKFKNGLGSYHGAQEDRPVSECIASIQSGNLTEGCVIISPITVFPASIQNDYSAPVYCRDGKFLRSNISIGPAGFVTPLHQDMRKICM</sequence>
<proteinExistence type="predicted"/>
<dbReference type="EMBL" id="CAXAQS010000056">
    <property type="protein sequence ID" value="CAK9249860.1"/>
    <property type="molecule type" value="Genomic_DNA"/>
</dbReference>
<reference evidence="2" key="1">
    <citation type="submission" date="2024-02" db="EMBL/GenBank/DDBJ databases">
        <authorList>
            <consortium name="ELIXIR-Norway"/>
            <consortium name="Elixir Norway"/>
        </authorList>
    </citation>
    <scope>NUCLEOTIDE SEQUENCE</scope>
</reference>
<evidence type="ECO:0000313" key="2">
    <source>
        <dbReference type="EMBL" id="CAK9249860.1"/>
    </source>
</evidence>
<dbReference type="Gene3D" id="2.60.120.650">
    <property type="entry name" value="Cupin"/>
    <property type="match status" value="1"/>
</dbReference>
<keyword evidence="1" id="KW-1133">Transmembrane helix</keyword>
<keyword evidence="3" id="KW-1185">Reference proteome</keyword>
<keyword evidence="1" id="KW-0812">Transmembrane</keyword>
<accession>A0ABP0V605</accession>
<comment type="caution">
    <text evidence="2">The sequence shown here is derived from an EMBL/GenBank/DDBJ whole genome shotgun (WGS) entry which is preliminary data.</text>
</comment>
<feature type="transmembrane region" description="Helical" evidence="1">
    <location>
        <begin position="127"/>
        <end position="145"/>
    </location>
</feature>
<gene>
    <name evidence="2" type="ORF">CSSPJE1EN1_LOCUS25238</name>
</gene>
<protein>
    <recommendedName>
        <fullName evidence="4">Glycosyltransferase RgtA/B/C/D-like domain-containing protein</fullName>
    </recommendedName>
</protein>